<organism evidence="5 6">
    <name type="scientific">Fasciola gigantica</name>
    <name type="common">Giant liver fluke</name>
    <dbReference type="NCBI Taxonomy" id="46835"/>
    <lineage>
        <taxon>Eukaryota</taxon>
        <taxon>Metazoa</taxon>
        <taxon>Spiralia</taxon>
        <taxon>Lophotrochozoa</taxon>
        <taxon>Platyhelminthes</taxon>
        <taxon>Trematoda</taxon>
        <taxon>Digenea</taxon>
        <taxon>Plagiorchiida</taxon>
        <taxon>Echinostomata</taxon>
        <taxon>Echinostomatoidea</taxon>
        <taxon>Fasciolidae</taxon>
        <taxon>Fasciola</taxon>
    </lineage>
</organism>
<name>A0A504Y817_FASGI</name>
<keyword evidence="3" id="KW-0732">Signal</keyword>
<accession>A0A504Y817</accession>
<gene>
    <name evidence="4" type="ORF">FGIG_07854</name>
    <name evidence="5" type="ORF">FGIG_07855</name>
</gene>
<dbReference type="AlphaFoldDB" id="A0A504Y817"/>
<dbReference type="OrthoDB" id="10261598at2759"/>
<dbReference type="PANTHER" id="PTHR10858">
    <property type="entry name" value="DEOXYRIBONUCLEASE II"/>
    <property type="match status" value="1"/>
</dbReference>
<dbReference type="GO" id="GO:0004531">
    <property type="term" value="F:deoxyribonuclease II activity"/>
    <property type="evidence" value="ECO:0007669"/>
    <property type="project" value="InterPro"/>
</dbReference>
<dbReference type="Pfam" id="PF03265">
    <property type="entry name" value="DNase_II"/>
    <property type="match status" value="1"/>
</dbReference>
<comment type="similarity">
    <text evidence="1">Belongs to the DNase II family.</text>
</comment>
<evidence type="ECO:0000256" key="1">
    <source>
        <dbReference type="ARBA" id="ARBA00007527"/>
    </source>
</evidence>
<keyword evidence="6" id="KW-1185">Reference proteome</keyword>
<dbReference type="EMBL" id="SUNJ01014710">
    <property type="protein sequence ID" value="TPP56274.1"/>
    <property type="molecule type" value="Genomic_DNA"/>
</dbReference>
<dbReference type="GO" id="GO:0006309">
    <property type="term" value="P:apoptotic DNA fragmentation"/>
    <property type="evidence" value="ECO:0007669"/>
    <property type="project" value="TreeGrafter"/>
</dbReference>
<evidence type="ECO:0000313" key="4">
    <source>
        <dbReference type="EMBL" id="TPP56274.1"/>
    </source>
</evidence>
<evidence type="ECO:0000313" key="6">
    <source>
        <dbReference type="Proteomes" id="UP000316759"/>
    </source>
</evidence>
<dbReference type="EMBL" id="SUNJ01014710">
    <property type="protein sequence ID" value="TPP56275.1"/>
    <property type="molecule type" value="Genomic_DNA"/>
</dbReference>
<evidence type="ECO:0000256" key="2">
    <source>
        <dbReference type="ARBA" id="ARBA00022801"/>
    </source>
</evidence>
<reference evidence="5 6" key="1">
    <citation type="submission" date="2019-04" db="EMBL/GenBank/DDBJ databases">
        <title>Annotation for the trematode Fasciola gigantica.</title>
        <authorList>
            <person name="Choi Y.-J."/>
        </authorList>
    </citation>
    <scope>NUCLEOTIDE SEQUENCE [LARGE SCALE GENOMIC DNA]</scope>
    <source>
        <strain evidence="5">Uganda_cow_1</strain>
    </source>
</reference>
<evidence type="ECO:0000256" key="3">
    <source>
        <dbReference type="SAM" id="SignalP"/>
    </source>
</evidence>
<dbReference type="InterPro" id="IPR004947">
    <property type="entry name" value="DNase_II"/>
</dbReference>
<protein>
    <submittedName>
        <fullName evidence="5">Uncharacterized protein</fullName>
    </submittedName>
</protein>
<evidence type="ECO:0000313" key="5">
    <source>
        <dbReference type="EMBL" id="TPP56275.1"/>
    </source>
</evidence>
<dbReference type="PANTHER" id="PTHR10858:SF23">
    <property type="entry name" value="DEOXYRIBONUCLEASE II"/>
    <property type="match status" value="1"/>
</dbReference>
<feature type="signal peptide" evidence="3">
    <location>
        <begin position="1"/>
        <end position="19"/>
    </location>
</feature>
<feature type="chain" id="PRO_5036362987" evidence="3">
    <location>
        <begin position="20"/>
        <end position="120"/>
    </location>
</feature>
<sequence length="120" mass="13848">MKLAFVLLICLLRTLPTSSITCRDEQGNSVDWFVGYKLPKSFKYVYLTPNTSEWKLSKELVTDGGMLRKTYNDMFQLKNRHSAAYGMYNDQLPKDEYIEGSSEWGHLKGGVSFPMLYRTS</sequence>
<dbReference type="STRING" id="46835.A0A504Y817"/>
<keyword evidence="2" id="KW-0378">Hydrolase</keyword>
<comment type="caution">
    <text evidence="5">The sequence shown here is derived from an EMBL/GenBank/DDBJ whole genome shotgun (WGS) entry which is preliminary data.</text>
</comment>
<dbReference type="Proteomes" id="UP000316759">
    <property type="component" value="Unassembled WGS sequence"/>
</dbReference>
<proteinExistence type="inferred from homology"/>